<dbReference type="InterPro" id="IPR055768">
    <property type="entry name" value="DUF7344"/>
</dbReference>
<dbReference type="InterPro" id="IPR036388">
    <property type="entry name" value="WH-like_DNA-bd_sf"/>
</dbReference>
<feature type="domain" description="DUF7344" evidence="1">
    <location>
        <begin position="133"/>
        <end position="198"/>
    </location>
</feature>
<accession>A0A2Z2HZZ7</accession>
<organism evidence="2 3">
    <name type="scientific">Natrarchaeobaculum aegyptiacum</name>
    <dbReference type="NCBI Taxonomy" id="745377"/>
    <lineage>
        <taxon>Archaea</taxon>
        <taxon>Methanobacteriati</taxon>
        <taxon>Methanobacteriota</taxon>
        <taxon>Stenosarchaea group</taxon>
        <taxon>Halobacteria</taxon>
        <taxon>Halobacteriales</taxon>
        <taxon>Natrialbaceae</taxon>
        <taxon>Natrarchaeobaculum</taxon>
    </lineage>
</organism>
<dbReference type="Gene3D" id="1.10.10.10">
    <property type="entry name" value="Winged helix-like DNA-binding domain superfamily/Winged helix DNA-binding domain"/>
    <property type="match status" value="2"/>
</dbReference>
<dbReference type="AlphaFoldDB" id="A0A2Z2HZZ7"/>
<dbReference type="Proteomes" id="UP000250088">
    <property type="component" value="Chromosome"/>
</dbReference>
<evidence type="ECO:0000313" key="2">
    <source>
        <dbReference type="EMBL" id="ARS89398.1"/>
    </source>
</evidence>
<evidence type="ECO:0000313" key="3">
    <source>
        <dbReference type="Proteomes" id="UP000250088"/>
    </source>
</evidence>
<reference evidence="3" key="1">
    <citation type="submission" date="2017-02" db="EMBL/GenBank/DDBJ databases">
        <title>Natronthermophilus aegyptiacus gen. nov.,sp. nov., an aerobic, extremely halophilic alkalithermophilic archaeon isolated from the athalassohaline Wadi An Natrun, Egypt.</title>
        <authorList>
            <person name="Zhao B."/>
        </authorList>
    </citation>
    <scope>NUCLEOTIDE SEQUENCE [LARGE SCALE GENOMIC DNA]</scope>
    <source>
        <strain evidence="3">JW/NM-HA 15</strain>
    </source>
</reference>
<dbReference type="GeneID" id="32893673"/>
<dbReference type="RefSeq" id="WP_086887778.1">
    <property type="nucleotide sequence ID" value="NZ_CP019893.1"/>
</dbReference>
<dbReference type="OrthoDB" id="192898at2157"/>
<feature type="domain" description="DUF7344" evidence="1">
    <location>
        <begin position="24"/>
        <end position="97"/>
    </location>
</feature>
<proteinExistence type="predicted"/>
<protein>
    <recommendedName>
        <fullName evidence="1">DUF7344 domain-containing protein</fullName>
    </recommendedName>
</protein>
<dbReference type="KEGG" id="naj:B1756_06305"/>
<keyword evidence="3" id="KW-1185">Reference proteome</keyword>
<gene>
    <name evidence="2" type="ORF">B1756_06305</name>
</gene>
<dbReference type="Pfam" id="PF24035">
    <property type="entry name" value="DUF7344"/>
    <property type="match status" value="2"/>
</dbReference>
<sequence length="202" mass="22637">MSSDAHLGGSSELSSLTGVPAERYDVLRHPHRIRLLEVLEESDGRQSLTELTTALLDREDDDPGDGKRRHEIRIELVHNHLPRLADADLIDWNTEDGAELVAEPPVCPSALTVLLENDHDVEDLVSQVLDPVRLRLLEELEQRTGPHTLEELAKRLATHEPAAPPDSERAKIDLHHSHLPALADVDLLEYDREAGLIEYESH</sequence>
<evidence type="ECO:0000259" key="1">
    <source>
        <dbReference type="Pfam" id="PF24035"/>
    </source>
</evidence>
<name>A0A2Z2HZZ7_9EURY</name>
<dbReference type="EMBL" id="CP019893">
    <property type="protein sequence ID" value="ARS89398.1"/>
    <property type="molecule type" value="Genomic_DNA"/>
</dbReference>